<reference evidence="1 2" key="1">
    <citation type="submission" date="2019-07" db="EMBL/GenBank/DDBJ databases">
        <title>Genomic Encyclopedia of Type Strains, Phase IV (KMG-IV): sequencing the most valuable type-strain genomes for metagenomic binning, comparative biology and taxonomic classification.</title>
        <authorList>
            <person name="Goeker M."/>
        </authorList>
    </citation>
    <scope>NUCLEOTIDE SEQUENCE [LARGE SCALE GENOMIC DNA]</scope>
    <source>
        <strain evidence="1 2">SS015</strain>
    </source>
</reference>
<comment type="caution">
    <text evidence="1">The sequence shown here is derived from an EMBL/GenBank/DDBJ whole genome shotgun (WGS) entry which is preliminary data.</text>
</comment>
<evidence type="ECO:0000313" key="1">
    <source>
        <dbReference type="EMBL" id="TYO96742.1"/>
    </source>
</evidence>
<proteinExistence type="predicted"/>
<keyword evidence="2" id="KW-1185">Reference proteome</keyword>
<dbReference type="EMBL" id="VNIB01000012">
    <property type="protein sequence ID" value="TYO96742.1"/>
    <property type="molecule type" value="Genomic_DNA"/>
</dbReference>
<evidence type="ECO:0000313" key="2">
    <source>
        <dbReference type="Proteomes" id="UP000324159"/>
    </source>
</evidence>
<dbReference type="Proteomes" id="UP000324159">
    <property type="component" value="Unassembled WGS sequence"/>
</dbReference>
<protein>
    <submittedName>
        <fullName evidence="1">Uncharacterized protein</fullName>
    </submittedName>
</protein>
<accession>A0A5D3WHE3</accession>
<dbReference type="AlphaFoldDB" id="A0A5D3WHE3"/>
<name>A0A5D3WHE3_9BACT</name>
<sequence>MKGALVPTVIRGKEFPNYRTCPECGTDFPLDARRGIPRCNGVLINRCPWCREDSRPWRNGRGI</sequence>
<organism evidence="1 2">
    <name type="scientific">Geothermobacter ehrlichii</name>
    <dbReference type="NCBI Taxonomy" id="213224"/>
    <lineage>
        <taxon>Bacteria</taxon>
        <taxon>Pseudomonadati</taxon>
        <taxon>Thermodesulfobacteriota</taxon>
        <taxon>Desulfuromonadia</taxon>
        <taxon>Desulfuromonadales</taxon>
        <taxon>Geothermobacteraceae</taxon>
        <taxon>Geothermobacter</taxon>
    </lineage>
</organism>
<gene>
    <name evidence="1" type="ORF">EDC39_11230</name>
</gene>